<feature type="binding site" evidence="10">
    <location>
        <position position="199"/>
    </location>
    <ligand>
        <name>UDP-N-acetyl-alpha-D-glucosamine</name>
        <dbReference type="ChEBI" id="CHEBI:57705"/>
    </ligand>
</feature>
<dbReference type="CDD" id="cd03785">
    <property type="entry name" value="GT28_MurG"/>
    <property type="match status" value="1"/>
</dbReference>
<evidence type="ECO:0000256" key="4">
    <source>
        <dbReference type="ARBA" id="ARBA00022679"/>
    </source>
</evidence>
<organism evidence="13 14">
    <name type="scientific">Fodinisporobacter ferrooxydans</name>
    <dbReference type="NCBI Taxonomy" id="2901836"/>
    <lineage>
        <taxon>Bacteria</taxon>
        <taxon>Bacillati</taxon>
        <taxon>Bacillota</taxon>
        <taxon>Bacilli</taxon>
        <taxon>Bacillales</taxon>
        <taxon>Alicyclobacillaceae</taxon>
        <taxon>Fodinisporobacter</taxon>
    </lineage>
</organism>
<feature type="domain" description="Glycosyltransferase family 28 N-terminal" evidence="11">
    <location>
        <begin position="3"/>
        <end position="142"/>
    </location>
</feature>
<evidence type="ECO:0000256" key="7">
    <source>
        <dbReference type="ARBA" id="ARBA00023136"/>
    </source>
</evidence>
<dbReference type="Proteomes" id="UP000830167">
    <property type="component" value="Chromosome"/>
</dbReference>
<comment type="catalytic activity">
    <reaction evidence="10">
        <text>di-trans,octa-cis-undecaprenyl diphospho-N-acetyl-alpha-D-muramoyl-L-alanyl-D-glutamyl-meso-2,6-diaminopimeloyl-D-alanyl-D-alanine + UDP-N-acetyl-alpha-D-glucosamine = di-trans,octa-cis-undecaprenyl diphospho-[N-acetyl-alpha-D-glucosaminyl-(1-&gt;4)]-N-acetyl-alpha-D-muramoyl-L-alanyl-D-glutamyl-meso-2,6-diaminopimeloyl-D-alanyl-D-alanine + UDP + H(+)</text>
        <dbReference type="Rhea" id="RHEA:31227"/>
        <dbReference type="ChEBI" id="CHEBI:15378"/>
        <dbReference type="ChEBI" id="CHEBI:57705"/>
        <dbReference type="ChEBI" id="CHEBI:58223"/>
        <dbReference type="ChEBI" id="CHEBI:61387"/>
        <dbReference type="ChEBI" id="CHEBI:61388"/>
        <dbReference type="EC" id="2.4.1.227"/>
    </reaction>
</comment>
<evidence type="ECO:0000256" key="8">
    <source>
        <dbReference type="ARBA" id="ARBA00023306"/>
    </source>
</evidence>
<feature type="binding site" evidence="10">
    <location>
        <position position="302"/>
    </location>
    <ligand>
        <name>UDP-N-acetyl-alpha-D-glucosamine</name>
        <dbReference type="ChEBI" id="CHEBI:57705"/>
    </ligand>
</feature>
<dbReference type="PANTHER" id="PTHR21015">
    <property type="entry name" value="UDP-N-ACETYLGLUCOSAMINE--N-ACETYLMURAMYL-(PENTAPEPTIDE) PYROPHOSPHORYL-UNDECAPRENOL N-ACETYLGLUCOSAMINE TRANSFERASE 1"/>
    <property type="match status" value="1"/>
</dbReference>
<keyword evidence="14" id="KW-1185">Reference proteome</keyword>
<feature type="domain" description="Glycosyl transferase family 28 C-terminal" evidence="12">
    <location>
        <begin position="192"/>
        <end position="349"/>
    </location>
</feature>
<dbReference type="EMBL" id="CP089291">
    <property type="protein sequence ID" value="UOF92874.1"/>
    <property type="molecule type" value="Genomic_DNA"/>
</dbReference>
<dbReference type="InterPro" id="IPR004276">
    <property type="entry name" value="GlycoTrans_28_N"/>
</dbReference>
<evidence type="ECO:0000256" key="2">
    <source>
        <dbReference type="ARBA" id="ARBA00022618"/>
    </source>
</evidence>
<dbReference type="Pfam" id="PF03033">
    <property type="entry name" value="Glyco_transf_28"/>
    <property type="match status" value="1"/>
</dbReference>
<proteinExistence type="inferred from homology"/>
<dbReference type="EC" id="2.4.1.227" evidence="10"/>
<dbReference type="InterPro" id="IPR007235">
    <property type="entry name" value="Glyco_trans_28_C"/>
</dbReference>
<dbReference type="HAMAP" id="MF_00033">
    <property type="entry name" value="MurG"/>
    <property type="match status" value="1"/>
</dbReference>
<keyword evidence="8 10" id="KW-0131">Cell cycle</keyword>
<comment type="pathway">
    <text evidence="10">Cell wall biogenesis; peptidoglycan biosynthesis.</text>
</comment>
<evidence type="ECO:0000256" key="1">
    <source>
        <dbReference type="ARBA" id="ARBA00022475"/>
    </source>
</evidence>
<feature type="binding site" evidence="10">
    <location>
        <begin position="10"/>
        <end position="12"/>
    </location>
    <ligand>
        <name>UDP-N-acetyl-alpha-D-glucosamine</name>
        <dbReference type="ChEBI" id="CHEBI:57705"/>
    </ligand>
</feature>
<evidence type="ECO:0000259" key="11">
    <source>
        <dbReference type="Pfam" id="PF03033"/>
    </source>
</evidence>
<dbReference type="SUPFAM" id="SSF53756">
    <property type="entry name" value="UDP-Glycosyltransferase/glycogen phosphorylase"/>
    <property type="match status" value="1"/>
</dbReference>
<dbReference type="RefSeq" id="WP_347439525.1">
    <property type="nucleotide sequence ID" value="NZ_CP089291.1"/>
</dbReference>
<accession>A0ABY4CRC3</accession>
<evidence type="ECO:0000256" key="3">
    <source>
        <dbReference type="ARBA" id="ARBA00022676"/>
    </source>
</evidence>
<name>A0ABY4CRC3_9BACL</name>
<comment type="similarity">
    <text evidence="10">Belongs to the glycosyltransferase 28 family. MurG subfamily.</text>
</comment>
<evidence type="ECO:0000313" key="13">
    <source>
        <dbReference type="EMBL" id="UOF92874.1"/>
    </source>
</evidence>
<reference evidence="13" key="1">
    <citation type="submission" date="2021-12" db="EMBL/GenBank/DDBJ databases">
        <title>Alicyclobacillaceae gen. nov., sp. nov., isolated from chalcocite enrichment system.</title>
        <authorList>
            <person name="Jiang Z."/>
        </authorList>
    </citation>
    <scope>NUCLEOTIDE SEQUENCE</scope>
    <source>
        <strain evidence="13">MYW30-H2</strain>
    </source>
</reference>
<dbReference type="InterPro" id="IPR006009">
    <property type="entry name" value="GlcNAc_MurG"/>
</dbReference>
<evidence type="ECO:0000256" key="5">
    <source>
        <dbReference type="ARBA" id="ARBA00022960"/>
    </source>
</evidence>
<keyword evidence="1 10" id="KW-1003">Cell membrane</keyword>
<dbReference type="PANTHER" id="PTHR21015:SF22">
    <property type="entry name" value="GLYCOSYLTRANSFERASE"/>
    <property type="match status" value="1"/>
</dbReference>
<dbReference type="Gene3D" id="3.40.50.2000">
    <property type="entry name" value="Glycogen Phosphorylase B"/>
    <property type="match status" value="2"/>
</dbReference>
<dbReference type="Pfam" id="PF04101">
    <property type="entry name" value="Glyco_tran_28_C"/>
    <property type="match status" value="1"/>
</dbReference>
<evidence type="ECO:0000256" key="10">
    <source>
        <dbReference type="HAMAP-Rule" id="MF_00033"/>
    </source>
</evidence>
<comment type="subcellular location">
    <subcellularLocation>
        <location evidence="10">Cell membrane</location>
        <topology evidence="10">Peripheral membrane protein</topology>
        <orientation evidence="10">Cytoplasmic side</orientation>
    </subcellularLocation>
</comment>
<dbReference type="GO" id="GO:0016757">
    <property type="term" value="F:glycosyltransferase activity"/>
    <property type="evidence" value="ECO:0007669"/>
    <property type="project" value="UniProtKB-KW"/>
</dbReference>
<comment type="function">
    <text evidence="10">Cell wall formation. Catalyzes the transfer of a GlcNAc subunit on undecaprenyl-pyrophosphoryl-MurNAc-pentapeptide (lipid intermediate I) to form undecaprenyl-pyrophosphoryl-MurNAc-(pentapeptide)GlcNAc (lipid intermediate II).</text>
</comment>
<keyword evidence="7 10" id="KW-0472">Membrane</keyword>
<evidence type="ECO:0000256" key="9">
    <source>
        <dbReference type="ARBA" id="ARBA00023316"/>
    </source>
</evidence>
<evidence type="ECO:0000256" key="6">
    <source>
        <dbReference type="ARBA" id="ARBA00022984"/>
    </source>
</evidence>
<keyword evidence="3 10" id="KW-0328">Glycosyltransferase</keyword>
<dbReference type="NCBIfam" id="TIGR01133">
    <property type="entry name" value="murG"/>
    <property type="match status" value="1"/>
</dbReference>
<keyword evidence="2 10" id="KW-0132">Cell division</keyword>
<keyword evidence="5 10" id="KW-0133">Cell shape</keyword>
<gene>
    <name evidence="10 13" type="primary">murG</name>
    <name evidence="13" type="ORF">LSG31_14680</name>
</gene>
<sequence>MRVIVTGGGTGGHIFPALALARHIKEMEPDSEFLYIGTEKGLEHDIVPKAGLPFQTIEVMGLKRKLGIDTIRTFIVLRRGLSQAKRLLREFKPDVVIGTGGYVCAPVVYTAAKMKIPTVIHEQNAIPGLTNKMLARYASVVAVSFPDSEKYFKRAKRVVISGNPRASEFRRLPADVAKESLSALHLQSDKKTVLVVGGSRGARPINEAVISMLQKIEKEKKFQLLYVTGQVHYEQIKEACRQAGIGDSDWISIQPFLYDMPKVLSAVDVIVGRAGATSLAEITSIGVPSILIPSPYVANNHQFFNANWLVEHGAALLIPEAELNGERLYQEICKIVGSAAVAGKMADQSRDLGYPHAAEILYTTIQQIIKG</sequence>
<feature type="binding site" evidence="10">
    <location>
        <position position="124"/>
    </location>
    <ligand>
        <name>UDP-N-acetyl-alpha-D-glucosamine</name>
        <dbReference type="ChEBI" id="CHEBI:57705"/>
    </ligand>
</feature>
<keyword evidence="9 10" id="KW-0961">Cell wall biogenesis/degradation</keyword>
<keyword evidence="4 10" id="KW-0808">Transferase</keyword>
<comment type="caution">
    <text evidence="10">Lacks conserved residue(s) required for the propagation of feature annotation.</text>
</comment>
<protein>
    <recommendedName>
        <fullName evidence="10">UDP-N-acetylglucosamine--N-acetylmuramyl-(pentapeptide) pyrophosphoryl-undecaprenol N-acetylglucosamine transferase</fullName>
        <ecNumber evidence="10">2.4.1.227</ecNumber>
    </recommendedName>
    <alternativeName>
        <fullName evidence="10">Undecaprenyl-PP-MurNAc-pentapeptide-UDPGlcNAc GlcNAc transferase</fullName>
    </alternativeName>
</protein>
<keyword evidence="6 10" id="KW-0573">Peptidoglycan synthesis</keyword>
<evidence type="ECO:0000313" key="14">
    <source>
        <dbReference type="Proteomes" id="UP000830167"/>
    </source>
</evidence>
<evidence type="ECO:0000259" key="12">
    <source>
        <dbReference type="Pfam" id="PF04101"/>
    </source>
</evidence>